<evidence type="ECO:0000259" key="16">
    <source>
        <dbReference type="PROSITE" id="PS50873"/>
    </source>
</evidence>
<name>B9RQN7_RICCO</name>
<evidence type="ECO:0000256" key="13">
    <source>
        <dbReference type="PIRSR" id="PIRSR600823-3"/>
    </source>
</evidence>
<keyword evidence="6" id="KW-0349">Heme</keyword>
<evidence type="ECO:0000256" key="15">
    <source>
        <dbReference type="PIRSR" id="PIRSR600823-5"/>
    </source>
</evidence>
<feature type="active site" description="Proton acceptor" evidence="11">
    <location>
        <position position="116"/>
    </location>
</feature>
<evidence type="ECO:0000256" key="5">
    <source>
        <dbReference type="ARBA" id="ARBA00022559"/>
    </source>
</evidence>
<comment type="catalytic activity">
    <reaction evidence="1">
        <text>2 a phenolic donor + H2O2 = 2 a phenolic radical donor + 2 H2O</text>
        <dbReference type="Rhea" id="RHEA:56136"/>
        <dbReference type="ChEBI" id="CHEBI:15377"/>
        <dbReference type="ChEBI" id="CHEBI:16240"/>
        <dbReference type="ChEBI" id="CHEBI:139520"/>
        <dbReference type="ChEBI" id="CHEBI:139521"/>
        <dbReference type="EC" id="1.11.1.7"/>
    </reaction>
</comment>
<dbReference type="InterPro" id="IPR002016">
    <property type="entry name" value="Haem_peroxidase"/>
</dbReference>
<dbReference type="EC" id="1.11.1.7" evidence="4"/>
<dbReference type="PRINTS" id="PR00461">
    <property type="entry name" value="PLPEROXIDASE"/>
</dbReference>
<protein>
    <recommendedName>
        <fullName evidence="4">peroxidase</fullName>
        <ecNumber evidence="4">1.11.1.7</ecNumber>
    </recommendedName>
</protein>
<dbReference type="GO" id="GO:0046872">
    <property type="term" value="F:metal ion binding"/>
    <property type="evidence" value="ECO:0007669"/>
    <property type="project" value="UniProtKB-KW"/>
</dbReference>
<dbReference type="GO" id="GO:0006979">
    <property type="term" value="P:response to oxidative stress"/>
    <property type="evidence" value="ECO:0007669"/>
    <property type="project" value="InterPro"/>
</dbReference>
<evidence type="ECO:0000256" key="3">
    <source>
        <dbReference type="ARBA" id="ARBA00006873"/>
    </source>
</evidence>
<evidence type="ECO:0000256" key="12">
    <source>
        <dbReference type="PIRSR" id="PIRSR600823-2"/>
    </source>
</evidence>
<feature type="binding site" evidence="13">
    <location>
        <position position="138"/>
    </location>
    <ligand>
        <name>Ca(2+)</name>
        <dbReference type="ChEBI" id="CHEBI:29108"/>
        <label>1</label>
    </ligand>
</feature>
<feature type="binding site" evidence="13">
    <location>
        <position position="124"/>
    </location>
    <ligand>
        <name>Ca(2+)</name>
        <dbReference type="ChEBI" id="CHEBI:29108"/>
        <label>1</label>
    </ligand>
</feature>
<dbReference type="AlphaFoldDB" id="B9RQN7"/>
<feature type="disulfide bond" evidence="15">
    <location>
        <begin position="85"/>
        <end position="164"/>
    </location>
</feature>
<feature type="binding site" evidence="13">
    <location>
        <position position="297"/>
    </location>
    <ligand>
        <name>Ca(2+)</name>
        <dbReference type="ChEBI" id="CHEBI:29108"/>
        <label>2</label>
    </ligand>
</feature>
<dbReference type="GO" id="GO:0009505">
    <property type="term" value="C:plant-type cell wall"/>
    <property type="evidence" value="ECO:0000318"/>
    <property type="project" value="GO_Central"/>
</dbReference>
<keyword evidence="5 17" id="KW-0575">Peroxidase</keyword>
<feature type="binding site" evidence="13">
    <location>
        <position position="117"/>
    </location>
    <ligand>
        <name>Ca(2+)</name>
        <dbReference type="ChEBI" id="CHEBI:29108"/>
        <label>1</label>
    </ligand>
</feature>
<evidence type="ECO:0000256" key="4">
    <source>
        <dbReference type="ARBA" id="ARBA00012313"/>
    </source>
</evidence>
<dbReference type="GO" id="GO:0004601">
    <property type="term" value="F:peroxidase activity"/>
    <property type="evidence" value="ECO:0000318"/>
    <property type="project" value="GO_Central"/>
</dbReference>
<dbReference type="Gene3D" id="1.10.420.10">
    <property type="entry name" value="Peroxidase, domain 2"/>
    <property type="match status" value="2"/>
</dbReference>
<feature type="domain" description="Plant heme peroxidase family profile" evidence="16">
    <location>
        <begin position="75"/>
        <end position="437"/>
    </location>
</feature>
<keyword evidence="10 15" id="KW-1015">Disulfide bond</keyword>
<dbReference type="FunFam" id="1.10.520.10:FF:000010">
    <property type="entry name" value="Peroxidase"/>
    <property type="match status" value="1"/>
</dbReference>
<dbReference type="InterPro" id="IPR019793">
    <property type="entry name" value="Peroxidases_heam-ligand_BS"/>
</dbReference>
<dbReference type="GO" id="GO:0042744">
    <property type="term" value="P:hydrogen peroxide catabolic process"/>
    <property type="evidence" value="ECO:0007669"/>
    <property type="project" value="InterPro"/>
</dbReference>
<comment type="cofactor">
    <cofactor evidence="13">
        <name>heme b</name>
        <dbReference type="ChEBI" id="CHEBI:60344"/>
    </cofactor>
    <text evidence="13">Binds 1 heme b (iron(II)-protoporphyrin IX) group per subunit.</text>
</comment>
<sequence length="437" mass="48276">MVNSIFEIANMKKMTVLVFIICILISFRNQTKEIMIHNEEIKESFEEYYYTSSSWDLLPSFFLSNEQEAHPQTRSLEYDFYRNSCPQAEKIIQNVVRELYKVKFSVSPALLRLVFHDCFIAGCDASILLDAVDGKQSEKDSNPNENLKGYDIIDKIKSQIEEVCPGIVSCADIVVLAAREGVLQAGGPFYPLFTGRRDSTEPFSNLATNELPSPNADLSETLASFSSRGFDERETVSILGAHSIGMIHCKFFLNRLYDFGGTYGPDPSLDPQFLNFLRSKCNTSGASEVPAASPPFDILVSSSTETSPPHSVMSSAAPPSLSFRGSLSSPPLCTAPSVSFENSLLSSPEDLGINMAYEGPGVDFGTLYYRSLLHGRGILYSDQQLMSGEETGIWVRAYASDVSLFRRDFAQAMMKLSNLNVLTGSAGQVRRNCSKVV</sequence>
<dbReference type="GO" id="GO:0020037">
    <property type="term" value="F:heme binding"/>
    <property type="evidence" value="ECO:0007669"/>
    <property type="project" value="InterPro"/>
</dbReference>
<dbReference type="EMBL" id="EQ973801">
    <property type="protein sequence ID" value="EEF46476.1"/>
    <property type="molecule type" value="Genomic_DNA"/>
</dbReference>
<dbReference type="PROSITE" id="PS50873">
    <property type="entry name" value="PEROXIDASE_4"/>
    <property type="match status" value="1"/>
</dbReference>
<dbReference type="GO" id="GO:0140825">
    <property type="term" value="F:lactoperoxidase activity"/>
    <property type="evidence" value="ECO:0007669"/>
    <property type="project" value="UniProtKB-EC"/>
</dbReference>
<accession>B9RQN7</accession>
<dbReference type="InterPro" id="IPR019794">
    <property type="entry name" value="Peroxidases_AS"/>
</dbReference>
<dbReference type="CDD" id="cd00693">
    <property type="entry name" value="secretory_peroxidase"/>
    <property type="match status" value="1"/>
</dbReference>
<evidence type="ECO:0000256" key="10">
    <source>
        <dbReference type="ARBA" id="ARBA00023157"/>
    </source>
</evidence>
<evidence type="ECO:0000256" key="9">
    <source>
        <dbReference type="ARBA" id="ARBA00023004"/>
    </source>
</evidence>
<dbReference type="Proteomes" id="UP000008311">
    <property type="component" value="Unassembled WGS sequence"/>
</dbReference>
<evidence type="ECO:0000256" key="6">
    <source>
        <dbReference type="ARBA" id="ARBA00022617"/>
    </source>
</evidence>
<evidence type="ECO:0000256" key="14">
    <source>
        <dbReference type="PIRSR" id="PIRSR600823-4"/>
    </source>
</evidence>
<comment type="function">
    <text evidence="2">Removal of H(2)O(2), oxidation of toxic reductants, biosynthesis and degradation of lignin, suberization, auxin catabolism, response to environmental stresses such as wounding, pathogen attack and oxidative stress. These functions might be dependent on each isozyme/isoform in each plant tissue.</text>
</comment>
<dbReference type="eggNOG" id="ENOG502QSS8">
    <property type="taxonomic scope" value="Eukaryota"/>
</dbReference>
<feature type="disulfide bond" evidence="15">
    <location>
        <begin position="170"/>
        <end position="433"/>
    </location>
</feature>
<evidence type="ECO:0000256" key="7">
    <source>
        <dbReference type="ARBA" id="ARBA00022723"/>
    </source>
</evidence>
<evidence type="ECO:0000313" key="18">
    <source>
        <dbReference type="Proteomes" id="UP000008311"/>
    </source>
</evidence>
<feature type="disulfide bond" evidence="15">
    <location>
        <begin position="249"/>
        <end position="281"/>
    </location>
</feature>
<keyword evidence="9 13" id="KW-0408">Iron</keyword>
<dbReference type="InterPro" id="IPR033905">
    <property type="entry name" value="Secretory_peroxidase"/>
</dbReference>
<feature type="binding site" evidence="13">
    <location>
        <position position="126"/>
    </location>
    <ligand>
        <name>Ca(2+)</name>
        <dbReference type="ChEBI" id="CHEBI:29108"/>
        <label>1</label>
    </ligand>
</feature>
<dbReference type="Pfam" id="PF00141">
    <property type="entry name" value="peroxidase"/>
    <property type="match status" value="1"/>
</dbReference>
<evidence type="ECO:0000256" key="1">
    <source>
        <dbReference type="ARBA" id="ARBA00000189"/>
    </source>
</evidence>
<dbReference type="Gene3D" id="1.10.520.10">
    <property type="match status" value="2"/>
</dbReference>
<evidence type="ECO:0000256" key="11">
    <source>
        <dbReference type="PIRSR" id="PIRSR600823-1"/>
    </source>
</evidence>
<feature type="site" description="Transition state stabilizer" evidence="14">
    <location>
        <position position="112"/>
    </location>
</feature>
<feature type="binding site" evidence="13">
    <location>
        <position position="122"/>
    </location>
    <ligand>
        <name>Ca(2+)</name>
        <dbReference type="ChEBI" id="CHEBI:29108"/>
        <label>1</label>
    </ligand>
</feature>
<dbReference type="GO" id="GO:0006950">
    <property type="term" value="P:response to stress"/>
    <property type="evidence" value="ECO:0000318"/>
    <property type="project" value="GO_Central"/>
</dbReference>
<feature type="binding site" description="axial binding residue" evidence="13">
    <location>
        <position position="242"/>
    </location>
    <ligand>
        <name>heme b</name>
        <dbReference type="ChEBI" id="CHEBI:60344"/>
    </ligand>
    <ligandPart>
        <name>Fe</name>
        <dbReference type="ChEBI" id="CHEBI:18248"/>
    </ligandPart>
</feature>
<dbReference type="PANTHER" id="PTHR31517:SF80">
    <property type="entry name" value="PEROXIDASE"/>
    <property type="match status" value="1"/>
</dbReference>
<keyword evidence="18" id="KW-1185">Reference proteome</keyword>
<evidence type="ECO:0000256" key="8">
    <source>
        <dbReference type="ARBA" id="ARBA00023002"/>
    </source>
</evidence>
<comment type="similarity">
    <text evidence="3">Belongs to the peroxidase family. Ascorbate peroxidase subfamily.</text>
</comment>
<organism evidence="17 18">
    <name type="scientific">Ricinus communis</name>
    <name type="common">Castor bean</name>
    <dbReference type="NCBI Taxonomy" id="3988"/>
    <lineage>
        <taxon>Eukaryota</taxon>
        <taxon>Viridiplantae</taxon>
        <taxon>Streptophyta</taxon>
        <taxon>Embryophyta</taxon>
        <taxon>Tracheophyta</taxon>
        <taxon>Spermatophyta</taxon>
        <taxon>Magnoliopsida</taxon>
        <taxon>eudicotyledons</taxon>
        <taxon>Gunneridae</taxon>
        <taxon>Pentapetalae</taxon>
        <taxon>rosids</taxon>
        <taxon>fabids</taxon>
        <taxon>Malpighiales</taxon>
        <taxon>Euphorbiaceae</taxon>
        <taxon>Acalyphoideae</taxon>
        <taxon>Acalypheae</taxon>
        <taxon>Ricinus</taxon>
    </lineage>
</organism>
<dbReference type="InterPro" id="IPR000823">
    <property type="entry name" value="Peroxidase_pln"/>
</dbReference>
<keyword evidence="7 13" id="KW-0479">Metal-binding</keyword>
<dbReference type="SUPFAM" id="SSF48113">
    <property type="entry name" value="Heme-dependent peroxidases"/>
    <property type="match status" value="1"/>
</dbReference>
<dbReference type="PROSITE" id="PS00435">
    <property type="entry name" value="PEROXIDASE_1"/>
    <property type="match status" value="1"/>
</dbReference>
<evidence type="ECO:0000313" key="17">
    <source>
        <dbReference type="EMBL" id="EEF46476.1"/>
    </source>
</evidence>
<dbReference type="InterPro" id="IPR010255">
    <property type="entry name" value="Haem_peroxidase_sf"/>
</dbReference>
<proteinExistence type="inferred from homology"/>
<dbReference type="FunCoup" id="B9RQN7">
    <property type="interactions" value="76"/>
</dbReference>
<dbReference type="PROSITE" id="PS00436">
    <property type="entry name" value="PEROXIDASE_2"/>
    <property type="match status" value="1"/>
</dbReference>
<dbReference type="PRINTS" id="PR00458">
    <property type="entry name" value="PEROXIDASE"/>
</dbReference>
<evidence type="ECO:0000256" key="2">
    <source>
        <dbReference type="ARBA" id="ARBA00002322"/>
    </source>
</evidence>
<keyword evidence="13" id="KW-0106">Calcium</keyword>
<dbReference type="STRING" id="3988.B9RQN7"/>
<feature type="binding site" evidence="12">
    <location>
        <position position="212"/>
    </location>
    <ligand>
        <name>substrate</name>
    </ligand>
</feature>
<gene>
    <name evidence="17" type="ORF">RCOM_1494500</name>
</gene>
<dbReference type="PANTHER" id="PTHR31517">
    <property type="match status" value="1"/>
</dbReference>
<dbReference type="OrthoDB" id="2113341at2759"/>
<feature type="disulfide bond" evidence="15">
    <location>
        <begin position="118"/>
        <end position="123"/>
    </location>
</feature>
<keyword evidence="8 17" id="KW-0560">Oxidoreductase</keyword>
<comment type="cofactor">
    <cofactor evidence="13">
        <name>Ca(2+)</name>
        <dbReference type="ChEBI" id="CHEBI:29108"/>
    </cofactor>
    <text evidence="13">Binds 2 calcium ions per subunit.</text>
</comment>
<dbReference type="InParanoid" id="B9RQN7"/>
<dbReference type="OMA" id="LKTKCPF"/>
<reference evidence="18" key="1">
    <citation type="journal article" date="2010" name="Nat. Biotechnol.">
        <title>Draft genome sequence of the oilseed species Ricinus communis.</title>
        <authorList>
            <person name="Chan A.P."/>
            <person name="Crabtree J."/>
            <person name="Zhao Q."/>
            <person name="Lorenzi H."/>
            <person name="Orvis J."/>
            <person name="Puiu D."/>
            <person name="Melake-Berhan A."/>
            <person name="Jones K.M."/>
            <person name="Redman J."/>
            <person name="Chen G."/>
            <person name="Cahoon E.B."/>
            <person name="Gedil M."/>
            <person name="Stanke M."/>
            <person name="Haas B.J."/>
            <person name="Wortman J.R."/>
            <person name="Fraser-Liggett C.M."/>
            <person name="Ravel J."/>
            <person name="Rabinowicz P.D."/>
        </authorList>
    </citation>
    <scope>NUCLEOTIDE SEQUENCE [LARGE SCALE GENOMIC DNA]</scope>
    <source>
        <strain evidence="18">cv. Hale</strain>
    </source>
</reference>